<dbReference type="EMBL" id="BPLR01009415">
    <property type="protein sequence ID" value="GIY31695.1"/>
    <property type="molecule type" value="Genomic_DNA"/>
</dbReference>
<comment type="caution">
    <text evidence="1">The sequence shown here is derived from an EMBL/GenBank/DDBJ whole genome shotgun (WGS) entry which is preliminary data.</text>
</comment>
<organism evidence="1 2">
    <name type="scientific">Caerostris extrusa</name>
    <name type="common">Bark spider</name>
    <name type="synonym">Caerostris bankana</name>
    <dbReference type="NCBI Taxonomy" id="172846"/>
    <lineage>
        <taxon>Eukaryota</taxon>
        <taxon>Metazoa</taxon>
        <taxon>Ecdysozoa</taxon>
        <taxon>Arthropoda</taxon>
        <taxon>Chelicerata</taxon>
        <taxon>Arachnida</taxon>
        <taxon>Araneae</taxon>
        <taxon>Araneomorphae</taxon>
        <taxon>Entelegynae</taxon>
        <taxon>Araneoidea</taxon>
        <taxon>Araneidae</taxon>
        <taxon>Caerostris</taxon>
    </lineage>
</organism>
<evidence type="ECO:0000313" key="2">
    <source>
        <dbReference type="Proteomes" id="UP001054945"/>
    </source>
</evidence>
<evidence type="ECO:0000313" key="1">
    <source>
        <dbReference type="EMBL" id="GIY31695.1"/>
    </source>
</evidence>
<accession>A0AAV4SBZ8</accession>
<reference evidence="1 2" key="1">
    <citation type="submission" date="2021-06" db="EMBL/GenBank/DDBJ databases">
        <title>Caerostris extrusa draft genome.</title>
        <authorList>
            <person name="Kono N."/>
            <person name="Arakawa K."/>
        </authorList>
    </citation>
    <scope>NUCLEOTIDE SEQUENCE [LARGE SCALE GENOMIC DNA]</scope>
</reference>
<name>A0AAV4SBZ8_CAEEX</name>
<protein>
    <submittedName>
        <fullName evidence="1">Uncharacterized protein</fullName>
    </submittedName>
</protein>
<dbReference type="AlphaFoldDB" id="A0AAV4SBZ8"/>
<sequence>MPRIPRRQAMSGKNCPVFVCYMEEKSKNSFKPTWYRREDQPDYIIGVELKNLRLSYASWRSFQSPVYVLKVNTN</sequence>
<keyword evidence="2" id="KW-1185">Reference proteome</keyword>
<gene>
    <name evidence="1" type="ORF">CEXT_127551</name>
</gene>
<proteinExistence type="predicted"/>
<dbReference type="Proteomes" id="UP001054945">
    <property type="component" value="Unassembled WGS sequence"/>
</dbReference>